<feature type="region of interest" description="Disordered" evidence="5">
    <location>
        <begin position="255"/>
        <end position="385"/>
    </location>
</feature>
<dbReference type="AlphaFoldDB" id="A0A2H4SWP8"/>
<organism evidence="7 8">
    <name type="scientific">Cordyceps militaris</name>
    <name type="common">Caterpillar fungus</name>
    <name type="synonym">Clavaria militaris</name>
    <dbReference type="NCBI Taxonomy" id="73501"/>
    <lineage>
        <taxon>Eukaryota</taxon>
        <taxon>Fungi</taxon>
        <taxon>Dikarya</taxon>
        <taxon>Ascomycota</taxon>
        <taxon>Pezizomycotina</taxon>
        <taxon>Sordariomycetes</taxon>
        <taxon>Hypocreomycetidae</taxon>
        <taxon>Hypocreales</taxon>
        <taxon>Cordycipitaceae</taxon>
        <taxon>Cordyceps</taxon>
    </lineage>
</organism>
<feature type="compositionally biased region" description="Low complexity" evidence="5">
    <location>
        <begin position="161"/>
        <end position="173"/>
    </location>
</feature>
<gene>
    <name evidence="7" type="ORF">A9K55_000235</name>
</gene>
<dbReference type="VEuPathDB" id="FungiDB:CCM_07549"/>
<dbReference type="EMBL" id="CP023328">
    <property type="protein sequence ID" value="ATY67521.1"/>
    <property type="molecule type" value="Genomic_DNA"/>
</dbReference>
<dbReference type="PANTHER" id="PTHR15818">
    <property type="entry name" value="G PATCH AND KOW-CONTAINING"/>
    <property type="match status" value="1"/>
</dbReference>
<evidence type="ECO:0000256" key="1">
    <source>
        <dbReference type="ARBA" id="ARBA00004123"/>
    </source>
</evidence>
<name>A0A2H4SWP8_CORMI</name>
<sequence>MTDDSKGGRIAIKFGAPSSSASKAKTPASSLGKRPRSTTSTRAFGGGGGGDESDSDDARGQHEAITGFGANGAETKREEQAAAPKREYVIARQPNRDWRDEIKEQRDARRGKNLLPAEARAAQQNKESGDSITTVDTAPADQDSGIQWGLTVKEKQPPPAAADTAGAPPTTAADTDDDKANAQQLAEPVPAPRSADDEAMDALLGKRPAQEDKVIATEDDAYARDVSRAGATSTLADYEAMPVEEFGAALLRGMGWDGKPRTAAAPGVRKLQEAPRRRQNRLGLGAKALNEAEDLGGWNQKSGAGPPGGKKRPPKLADYRREEERKKEERRGGAREDSYKREREREREDRHRDRERDNGHRHGHRDRDNERDRDRRRGDDRDRRR</sequence>
<proteinExistence type="inferred from homology"/>
<protein>
    <recommendedName>
        <fullName evidence="4">Pre-mRNA-splicing factor</fullName>
    </recommendedName>
</protein>
<dbReference type="OrthoDB" id="5577072at2759"/>
<feature type="compositionally biased region" description="Basic and acidic residues" evidence="5">
    <location>
        <begin position="74"/>
        <end position="110"/>
    </location>
</feature>
<reference evidence="7 8" key="1">
    <citation type="journal article" date="2017" name="BMC Genomics">
        <title>Chromosome level assembly and secondary metabolite potential of the parasitic fungus Cordyceps militaris.</title>
        <authorList>
            <person name="Kramer G.J."/>
            <person name="Nodwell J.R."/>
        </authorList>
    </citation>
    <scope>NUCLEOTIDE SEQUENCE [LARGE SCALE GENOMIC DNA]</scope>
    <source>
        <strain evidence="7 8">ATCC 34164</strain>
    </source>
</reference>
<evidence type="ECO:0000313" key="8">
    <source>
        <dbReference type="Proteomes" id="UP000323067"/>
    </source>
</evidence>
<keyword evidence="3 4" id="KW-0539">Nucleus</keyword>
<keyword evidence="4" id="KW-0508">mRNA splicing</keyword>
<feature type="compositionally biased region" description="Basic and acidic residues" evidence="5">
    <location>
        <begin position="315"/>
        <end position="385"/>
    </location>
</feature>
<evidence type="ECO:0000256" key="4">
    <source>
        <dbReference type="RuleBase" id="RU369096"/>
    </source>
</evidence>
<dbReference type="Proteomes" id="UP000323067">
    <property type="component" value="Chromosome i"/>
</dbReference>
<comment type="function">
    <text evidence="4">Involved in spliceosome maturation and the first step of pre-mRNA splicing.</text>
</comment>
<evidence type="ECO:0000259" key="6">
    <source>
        <dbReference type="Pfam" id="PF12656"/>
    </source>
</evidence>
<dbReference type="InterPro" id="IPR026822">
    <property type="entry name" value="Spp2/MOS2_G-patch"/>
</dbReference>
<dbReference type="VEuPathDB" id="FungiDB:A9K55_000235"/>
<comment type="subcellular location">
    <subcellularLocation>
        <location evidence="1 4">Nucleus</location>
    </subcellularLocation>
</comment>
<evidence type="ECO:0000256" key="2">
    <source>
        <dbReference type="ARBA" id="ARBA00008576"/>
    </source>
</evidence>
<feature type="compositionally biased region" description="Polar residues" evidence="5">
    <location>
        <begin position="122"/>
        <end position="136"/>
    </location>
</feature>
<dbReference type="InterPro" id="IPR045166">
    <property type="entry name" value="Spp2-like"/>
</dbReference>
<evidence type="ECO:0000313" key="7">
    <source>
        <dbReference type="EMBL" id="ATY67521.1"/>
    </source>
</evidence>
<dbReference type="PANTHER" id="PTHR15818:SF2">
    <property type="entry name" value="G-PATCH DOMAIN AND KOW MOTIFS-CONTAINING PROTEIN"/>
    <property type="match status" value="1"/>
</dbReference>
<evidence type="ECO:0000256" key="5">
    <source>
        <dbReference type="SAM" id="MobiDB-lite"/>
    </source>
</evidence>
<keyword evidence="4" id="KW-0747">Spliceosome</keyword>
<dbReference type="GO" id="GO:0005681">
    <property type="term" value="C:spliceosomal complex"/>
    <property type="evidence" value="ECO:0007669"/>
    <property type="project" value="UniProtKB-UniRule"/>
</dbReference>
<dbReference type="GO" id="GO:0000398">
    <property type="term" value="P:mRNA splicing, via spliceosome"/>
    <property type="evidence" value="ECO:0007669"/>
    <property type="project" value="UniProtKB-UniRule"/>
</dbReference>
<accession>A0A2H4SWP8</accession>
<keyword evidence="4" id="KW-0507">mRNA processing</keyword>
<dbReference type="Pfam" id="PF12656">
    <property type="entry name" value="G-patch_2"/>
    <property type="match status" value="1"/>
</dbReference>
<comment type="similarity">
    <text evidence="2 4">Belongs to the SPP2 family.</text>
</comment>
<evidence type="ECO:0000256" key="3">
    <source>
        <dbReference type="ARBA" id="ARBA00023242"/>
    </source>
</evidence>
<feature type="domain" description="Spp2/MOS2 G-patch" evidence="6">
    <location>
        <begin position="233"/>
        <end position="289"/>
    </location>
</feature>
<feature type="compositionally biased region" description="Low complexity" evidence="5">
    <location>
        <begin position="16"/>
        <end position="30"/>
    </location>
</feature>
<feature type="region of interest" description="Disordered" evidence="5">
    <location>
        <begin position="1"/>
        <end position="195"/>
    </location>
</feature>